<proteinExistence type="predicted"/>
<accession>A0A2P2Q6G1</accession>
<evidence type="ECO:0000313" key="1">
    <source>
        <dbReference type="EMBL" id="MBX62573.1"/>
    </source>
</evidence>
<dbReference type="AlphaFoldDB" id="A0A2P2Q6G1"/>
<name>A0A2P2Q6G1_RHIMU</name>
<sequence length="28" mass="3219">MNSHGNSCEMEEMIYWQSKNAAMNLLGE</sequence>
<organism evidence="1">
    <name type="scientific">Rhizophora mucronata</name>
    <name type="common">Asiatic mangrove</name>
    <dbReference type="NCBI Taxonomy" id="61149"/>
    <lineage>
        <taxon>Eukaryota</taxon>
        <taxon>Viridiplantae</taxon>
        <taxon>Streptophyta</taxon>
        <taxon>Embryophyta</taxon>
        <taxon>Tracheophyta</taxon>
        <taxon>Spermatophyta</taxon>
        <taxon>Magnoliopsida</taxon>
        <taxon>eudicotyledons</taxon>
        <taxon>Gunneridae</taxon>
        <taxon>Pentapetalae</taxon>
        <taxon>rosids</taxon>
        <taxon>fabids</taxon>
        <taxon>Malpighiales</taxon>
        <taxon>Rhizophoraceae</taxon>
        <taxon>Rhizophora</taxon>
    </lineage>
</organism>
<dbReference type="EMBL" id="GGEC01082089">
    <property type="protein sequence ID" value="MBX62573.1"/>
    <property type="molecule type" value="Transcribed_RNA"/>
</dbReference>
<reference evidence="1" key="1">
    <citation type="submission" date="2018-02" db="EMBL/GenBank/DDBJ databases">
        <title>Rhizophora mucronata_Transcriptome.</title>
        <authorList>
            <person name="Meera S.P."/>
            <person name="Sreeshan A."/>
            <person name="Augustine A."/>
        </authorList>
    </citation>
    <scope>NUCLEOTIDE SEQUENCE</scope>
    <source>
        <tissue evidence="1">Leaf</tissue>
    </source>
</reference>
<protein>
    <submittedName>
        <fullName evidence="1">Uncharacterized protein</fullName>
    </submittedName>
</protein>